<sequence>MKKKMFLLGFCILMVSTIMLGCFSASAATATSSGSYVLSKTDQTEKKHTKSLSVSGGGSATVTAQHWKGSTFPTYSDTAYSKINSSSSLKSTSVAVYIYKTNGDLAASGSSSNYVNKEAGYGTTVGSTKHIFTLSNNRNTLIYNVVGTQS</sequence>
<dbReference type="Proteomes" id="UP000636755">
    <property type="component" value="Unassembled WGS sequence"/>
</dbReference>
<accession>A0ABR7HHN7</accession>
<dbReference type="PROSITE" id="PS51257">
    <property type="entry name" value="PROKAR_LIPOPROTEIN"/>
    <property type="match status" value="1"/>
</dbReference>
<dbReference type="EMBL" id="JACOPS010000001">
    <property type="protein sequence ID" value="MBC5727029.1"/>
    <property type="molecule type" value="Genomic_DNA"/>
</dbReference>
<name>A0ABR7HHN7_9FIRM</name>
<comment type="caution">
    <text evidence="2">The sequence shown here is derived from an EMBL/GenBank/DDBJ whole genome shotgun (WGS) entry which is preliminary data.</text>
</comment>
<evidence type="ECO:0000313" key="3">
    <source>
        <dbReference type="Proteomes" id="UP000636755"/>
    </source>
</evidence>
<keyword evidence="3" id="KW-1185">Reference proteome</keyword>
<protein>
    <recommendedName>
        <fullName evidence="4">Lipoprotein</fullName>
    </recommendedName>
</protein>
<proteinExistence type="predicted"/>
<feature type="signal peptide" evidence="1">
    <location>
        <begin position="1"/>
        <end position="27"/>
    </location>
</feature>
<organism evidence="2 3">
    <name type="scientific">Ruminococcus intestinalis</name>
    <dbReference type="NCBI Taxonomy" id="2763066"/>
    <lineage>
        <taxon>Bacteria</taxon>
        <taxon>Bacillati</taxon>
        <taxon>Bacillota</taxon>
        <taxon>Clostridia</taxon>
        <taxon>Eubacteriales</taxon>
        <taxon>Oscillospiraceae</taxon>
        <taxon>Ruminococcus</taxon>
    </lineage>
</organism>
<dbReference type="RefSeq" id="WP_186934456.1">
    <property type="nucleotide sequence ID" value="NZ_JACOPS010000001.1"/>
</dbReference>
<evidence type="ECO:0000256" key="1">
    <source>
        <dbReference type="SAM" id="SignalP"/>
    </source>
</evidence>
<keyword evidence="1" id="KW-0732">Signal</keyword>
<gene>
    <name evidence="2" type="ORF">H8R91_00525</name>
</gene>
<evidence type="ECO:0008006" key="4">
    <source>
        <dbReference type="Google" id="ProtNLM"/>
    </source>
</evidence>
<reference evidence="2 3" key="1">
    <citation type="submission" date="2020-08" db="EMBL/GenBank/DDBJ databases">
        <title>Genome public.</title>
        <authorList>
            <person name="Liu C."/>
            <person name="Sun Q."/>
        </authorList>
    </citation>
    <scope>NUCLEOTIDE SEQUENCE [LARGE SCALE GENOMIC DNA]</scope>
    <source>
        <strain evidence="2 3">NSJ-71</strain>
    </source>
</reference>
<feature type="chain" id="PRO_5046225676" description="Lipoprotein" evidence="1">
    <location>
        <begin position="28"/>
        <end position="150"/>
    </location>
</feature>
<evidence type="ECO:0000313" key="2">
    <source>
        <dbReference type="EMBL" id="MBC5727029.1"/>
    </source>
</evidence>